<evidence type="ECO:0000313" key="2">
    <source>
        <dbReference type="Proteomes" id="UP000001471"/>
    </source>
</evidence>
<proteinExistence type="predicted"/>
<name>B2W7T5_PYRTR</name>
<organism evidence="1 2">
    <name type="scientific">Pyrenophora tritici-repentis (strain Pt-1C-BFP)</name>
    <name type="common">Wheat tan spot fungus</name>
    <name type="synonym">Drechslera tritici-repentis</name>
    <dbReference type="NCBI Taxonomy" id="426418"/>
    <lineage>
        <taxon>Eukaryota</taxon>
        <taxon>Fungi</taxon>
        <taxon>Dikarya</taxon>
        <taxon>Ascomycota</taxon>
        <taxon>Pezizomycotina</taxon>
        <taxon>Dothideomycetes</taxon>
        <taxon>Pleosporomycetidae</taxon>
        <taxon>Pleosporales</taxon>
        <taxon>Pleosporineae</taxon>
        <taxon>Pleosporaceae</taxon>
        <taxon>Pyrenophora</taxon>
    </lineage>
</organism>
<dbReference type="InParanoid" id="B2W7T5"/>
<dbReference type="Proteomes" id="UP000001471">
    <property type="component" value="Unassembled WGS sequence"/>
</dbReference>
<protein>
    <submittedName>
        <fullName evidence="1">Uncharacterized protein</fullName>
    </submittedName>
</protein>
<gene>
    <name evidence="1" type="ORF">PTRG_05873</name>
</gene>
<dbReference type="OMA" id="WIAEGCE"/>
<dbReference type="EMBL" id="DS231619">
    <property type="protein sequence ID" value="EDU48793.1"/>
    <property type="molecule type" value="Genomic_DNA"/>
</dbReference>
<dbReference type="HOGENOM" id="CLU_2559422_0_0_1"/>
<evidence type="ECO:0000313" key="1">
    <source>
        <dbReference type="EMBL" id="EDU48793.1"/>
    </source>
</evidence>
<sequence length="82" mass="9397">MFKGGGLVRESSPYLGSFSSLGKGIADFRDKTAVQPAEEFLPEVQQNLDHSEMEEKLRWIDEKAYRAVWKAMDYEVPGNIWD</sequence>
<dbReference type="AlphaFoldDB" id="B2W7T5"/>
<accession>B2W7T5</accession>
<reference evidence="2" key="1">
    <citation type="journal article" date="2013" name="G3 (Bethesda)">
        <title>Comparative genomics of a plant-pathogenic fungus, Pyrenophora tritici-repentis, reveals transduplication and the impact of repeat elements on pathogenicity and population divergence.</title>
        <authorList>
            <person name="Manning V.A."/>
            <person name="Pandelova I."/>
            <person name="Dhillon B."/>
            <person name="Wilhelm L.J."/>
            <person name="Goodwin S.B."/>
            <person name="Berlin A.M."/>
            <person name="Figueroa M."/>
            <person name="Freitag M."/>
            <person name="Hane J.K."/>
            <person name="Henrissat B."/>
            <person name="Holman W.H."/>
            <person name="Kodira C.D."/>
            <person name="Martin J."/>
            <person name="Oliver R.P."/>
            <person name="Robbertse B."/>
            <person name="Schackwitz W."/>
            <person name="Schwartz D.C."/>
            <person name="Spatafora J.W."/>
            <person name="Turgeon B.G."/>
            <person name="Yandava C."/>
            <person name="Young S."/>
            <person name="Zhou S."/>
            <person name="Zeng Q."/>
            <person name="Grigoriev I.V."/>
            <person name="Ma L.-J."/>
            <person name="Ciuffetti L.M."/>
        </authorList>
    </citation>
    <scope>NUCLEOTIDE SEQUENCE [LARGE SCALE GENOMIC DNA]</scope>
    <source>
        <strain evidence="2">Pt-1C-BFP</strain>
    </source>
</reference>